<keyword evidence="5 9" id="KW-0627">Porphyrin biosynthesis</keyword>
<dbReference type="InterPro" id="IPR039793">
    <property type="entry name" value="UROS/Hem4"/>
</dbReference>
<comment type="pathway">
    <text evidence="1 9">Porphyrin-containing compound metabolism; protoporphyrin-IX biosynthesis; coproporphyrinogen-III from 5-aminolevulinate: step 3/4.</text>
</comment>
<dbReference type="PANTHER" id="PTHR38042">
    <property type="entry name" value="UROPORPHYRINOGEN-III SYNTHASE, CHLOROPLASTIC"/>
    <property type="match status" value="1"/>
</dbReference>
<dbReference type="CDD" id="cd06578">
    <property type="entry name" value="HemD"/>
    <property type="match status" value="1"/>
</dbReference>
<evidence type="ECO:0000259" key="10">
    <source>
        <dbReference type="Pfam" id="PF02602"/>
    </source>
</evidence>
<accession>A0A916R609</accession>
<dbReference type="GO" id="GO:0006780">
    <property type="term" value="P:uroporphyrinogen III biosynthetic process"/>
    <property type="evidence" value="ECO:0007669"/>
    <property type="project" value="UniProtKB-UniRule"/>
</dbReference>
<feature type="domain" description="Tetrapyrrole biosynthesis uroporphyrinogen III synthase" evidence="10">
    <location>
        <begin position="16"/>
        <end position="236"/>
    </location>
</feature>
<evidence type="ECO:0000256" key="5">
    <source>
        <dbReference type="ARBA" id="ARBA00023244"/>
    </source>
</evidence>
<protein>
    <recommendedName>
        <fullName evidence="7 9">Uroporphyrinogen-III synthase</fullName>
        <ecNumber evidence="3 9">4.2.1.75</ecNumber>
    </recommendedName>
</protein>
<proteinExistence type="inferred from homology"/>
<dbReference type="GO" id="GO:0006782">
    <property type="term" value="P:protoporphyrinogen IX biosynthetic process"/>
    <property type="evidence" value="ECO:0007669"/>
    <property type="project" value="UniProtKB-UniRule"/>
</dbReference>
<dbReference type="InterPro" id="IPR036108">
    <property type="entry name" value="4pyrrol_syn_uPrphyn_synt_sf"/>
</dbReference>
<dbReference type="GO" id="GO:0004852">
    <property type="term" value="F:uroporphyrinogen-III synthase activity"/>
    <property type="evidence" value="ECO:0007669"/>
    <property type="project" value="UniProtKB-UniRule"/>
</dbReference>
<dbReference type="Proteomes" id="UP000596977">
    <property type="component" value="Unassembled WGS sequence"/>
</dbReference>
<dbReference type="RefSeq" id="WP_127070662.1">
    <property type="nucleotide sequence ID" value="NZ_BMKB01000001.1"/>
</dbReference>
<dbReference type="EC" id="4.2.1.75" evidence="3 9"/>
<comment type="function">
    <text evidence="6 9">Catalyzes cyclization of the linear tetrapyrrole, hydroxymethylbilane, to the macrocyclic uroporphyrinogen III.</text>
</comment>
<evidence type="ECO:0000256" key="6">
    <source>
        <dbReference type="ARBA" id="ARBA00037589"/>
    </source>
</evidence>
<comment type="catalytic activity">
    <reaction evidence="8 9">
        <text>hydroxymethylbilane = uroporphyrinogen III + H2O</text>
        <dbReference type="Rhea" id="RHEA:18965"/>
        <dbReference type="ChEBI" id="CHEBI:15377"/>
        <dbReference type="ChEBI" id="CHEBI:57308"/>
        <dbReference type="ChEBI" id="CHEBI:57845"/>
        <dbReference type="EC" id="4.2.1.75"/>
    </reaction>
</comment>
<keyword evidence="4 9" id="KW-0456">Lyase</keyword>
<organism evidence="11 12">
    <name type="scientific">Pelagibacterium lentulum</name>
    <dbReference type="NCBI Taxonomy" id="2029865"/>
    <lineage>
        <taxon>Bacteria</taxon>
        <taxon>Pseudomonadati</taxon>
        <taxon>Pseudomonadota</taxon>
        <taxon>Alphaproteobacteria</taxon>
        <taxon>Hyphomicrobiales</taxon>
        <taxon>Devosiaceae</taxon>
        <taxon>Pelagibacterium</taxon>
    </lineage>
</organism>
<reference evidence="11 12" key="1">
    <citation type="journal article" date="2014" name="Int. J. Syst. Evol. Microbiol.">
        <title>Complete genome sequence of Corynebacterium casei LMG S-19264T (=DSM 44701T), isolated from a smear-ripened cheese.</title>
        <authorList>
            <consortium name="US DOE Joint Genome Institute (JGI-PGF)"/>
            <person name="Walter F."/>
            <person name="Albersmeier A."/>
            <person name="Kalinowski J."/>
            <person name="Ruckert C."/>
        </authorList>
    </citation>
    <scope>NUCLEOTIDE SEQUENCE [LARGE SCALE GENOMIC DNA]</scope>
    <source>
        <strain evidence="11 12">CGMCC 1.15896</strain>
    </source>
</reference>
<evidence type="ECO:0000256" key="8">
    <source>
        <dbReference type="ARBA" id="ARBA00048617"/>
    </source>
</evidence>
<evidence type="ECO:0000313" key="12">
    <source>
        <dbReference type="Proteomes" id="UP000596977"/>
    </source>
</evidence>
<evidence type="ECO:0000256" key="9">
    <source>
        <dbReference type="RuleBase" id="RU366031"/>
    </source>
</evidence>
<keyword evidence="11" id="KW-0489">Methyltransferase</keyword>
<evidence type="ECO:0000256" key="4">
    <source>
        <dbReference type="ARBA" id="ARBA00023239"/>
    </source>
</evidence>
<dbReference type="EMBL" id="BMKB01000001">
    <property type="protein sequence ID" value="GGA36224.1"/>
    <property type="molecule type" value="Genomic_DNA"/>
</dbReference>
<evidence type="ECO:0000256" key="2">
    <source>
        <dbReference type="ARBA" id="ARBA00008133"/>
    </source>
</evidence>
<dbReference type="Pfam" id="PF02602">
    <property type="entry name" value="HEM4"/>
    <property type="match status" value="1"/>
</dbReference>
<comment type="similarity">
    <text evidence="2 9">Belongs to the uroporphyrinogen-III synthase family.</text>
</comment>
<name>A0A916R609_9HYPH</name>
<evidence type="ECO:0000256" key="3">
    <source>
        <dbReference type="ARBA" id="ARBA00013109"/>
    </source>
</evidence>
<comment type="caution">
    <text evidence="11">The sequence shown here is derived from an EMBL/GenBank/DDBJ whole genome shotgun (WGS) entry which is preliminary data.</text>
</comment>
<dbReference type="PANTHER" id="PTHR38042:SF1">
    <property type="entry name" value="UROPORPHYRINOGEN-III SYNTHASE, CHLOROPLASTIC"/>
    <property type="match status" value="1"/>
</dbReference>
<dbReference type="AlphaFoldDB" id="A0A916R609"/>
<evidence type="ECO:0000313" key="11">
    <source>
        <dbReference type="EMBL" id="GGA36224.1"/>
    </source>
</evidence>
<gene>
    <name evidence="11" type="ORF">GCM10011499_01960</name>
</gene>
<dbReference type="Gene3D" id="3.40.50.10090">
    <property type="match status" value="2"/>
</dbReference>
<dbReference type="SUPFAM" id="SSF69618">
    <property type="entry name" value="HemD-like"/>
    <property type="match status" value="1"/>
</dbReference>
<dbReference type="GO" id="GO:0032259">
    <property type="term" value="P:methylation"/>
    <property type="evidence" value="ECO:0007669"/>
    <property type="project" value="UniProtKB-KW"/>
</dbReference>
<dbReference type="InterPro" id="IPR003754">
    <property type="entry name" value="4pyrrol_synth_uPrphyn_synth"/>
</dbReference>
<evidence type="ECO:0000256" key="7">
    <source>
        <dbReference type="ARBA" id="ARBA00040167"/>
    </source>
</evidence>
<evidence type="ECO:0000256" key="1">
    <source>
        <dbReference type="ARBA" id="ARBA00004772"/>
    </source>
</evidence>
<keyword evidence="11" id="KW-0808">Transferase</keyword>
<keyword evidence="12" id="KW-1185">Reference proteome</keyword>
<dbReference type="GO" id="GO:0008168">
    <property type="term" value="F:methyltransferase activity"/>
    <property type="evidence" value="ECO:0007669"/>
    <property type="project" value="UniProtKB-KW"/>
</dbReference>
<dbReference type="OrthoDB" id="7163809at2"/>
<sequence>MDRPRLLVTRPQPDADRTAGHLRALEIEPIIAPLLRAEPREGTIPDLSAFGALAITSANAARFLARELDGLDGAAPWQLPVFTVGDHSAHEARQAGFTNVISAQGTLNDLAHLIETNRPDGTVFYPAAHHQSGDLAGLLARSGISTRTEVLYEMVAAEALAPEVAETLIRGEVAGILFYSRRTAQIFAELCKGDDFDPVRRQVECLCVSESCAQPLIDNHFLRISLADDPDHGAMMSLALAFAREQISP</sequence>